<protein>
    <submittedName>
        <fullName evidence="1">Uncharacterized protein</fullName>
    </submittedName>
</protein>
<reference evidence="2" key="1">
    <citation type="journal article" date="2008" name="Nat. Genet.">
        <title>The Pristionchus pacificus genome provides a unique perspective on nematode lifestyle and parasitism.</title>
        <authorList>
            <person name="Dieterich C."/>
            <person name="Clifton S.W."/>
            <person name="Schuster L.N."/>
            <person name="Chinwalla A."/>
            <person name="Delehaunty K."/>
            <person name="Dinkelacker I."/>
            <person name="Fulton L."/>
            <person name="Fulton R."/>
            <person name="Godfrey J."/>
            <person name="Minx P."/>
            <person name="Mitreva M."/>
            <person name="Roeseler W."/>
            <person name="Tian H."/>
            <person name="Witte H."/>
            <person name="Yang S.P."/>
            <person name="Wilson R.K."/>
            <person name="Sommer R.J."/>
        </authorList>
    </citation>
    <scope>NUCLEOTIDE SEQUENCE [LARGE SCALE GENOMIC DNA]</scope>
    <source>
        <strain evidence="2">PS312</strain>
    </source>
</reference>
<keyword evidence="2" id="KW-1185">Reference proteome</keyword>
<name>A0A2A6CTP9_PRIPA</name>
<accession>A0A8R1YUZ2</accession>
<gene>
    <name evidence="1" type="primary">WBGene00277468</name>
</gene>
<organism evidence="1 2">
    <name type="scientific">Pristionchus pacificus</name>
    <name type="common">Parasitic nematode worm</name>
    <dbReference type="NCBI Taxonomy" id="54126"/>
    <lineage>
        <taxon>Eukaryota</taxon>
        <taxon>Metazoa</taxon>
        <taxon>Ecdysozoa</taxon>
        <taxon>Nematoda</taxon>
        <taxon>Chromadorea</taxon>
        <taxon>Rhabditida</taxon>
        <taxon>Rhabditina</taxon>
        <taxon>Diplogasteromorpha</taxon>
        <taxon>Diplogasteroidea</taxon>
        <taxon>Neodiplogasteridae</taxon>
        <taxon>Pristionchus</taxon>
    </lineage>
</organism>
<evidence type="ECO:0000313" key="2">
    <source>
        <dbReference type="Proteomes" id="UP000005239"/>
    </source>
</evidence>
<dbReference type="EnsemblMetazoa" id="PPA39099.1">
    <property type="protein sequence ID" value="PPA39099.1"/>
    <property type="gene ID" value="WBGene00277468"/>
</dbReference>
<dbReference type="Proteomes" id="UP000005239">
    <property type="component" value="Unassembled WGS sequence"/>
</dbReference>
<dbReference type="AlphaFoldDB" id="A0A2A6CTP9"/>
<evidence type="ECO:0000313" key="1">
    <source>
        <dbReference type="EnsemblMetazoa" id="PPA39099.1"/>
    </source>
</evidence>
<proteinExistence type="predicted"/>
<reference evidence="1" key="2">
    <citation type="submission" date="2022-06" db="UniProtKB">
        <authorList>
            <consortium name="EnsemblMetazoa"/>
        </authorList>
    </citation>
    <scope>IDENTIFICATION</scope>
    <source>
        <strain evidence="1">PS312</strain>
    </source>
</reference>
<sequence>MSYDKYRAAVFERMSFDNTLEGILAFIDAILVFYTNHPDRPILNENLSNEERQVILRTYYHDDMSLNSQPWVDIQQNLAFLNILTTDVLTTDRLRALLTGCQMLRLDLYPVIYSIREDAVTKDKKYLYNITVLAPEFHLALHVNPSQARDIYSLANDEYALED</sequence>
<accession>A0A2A6CTP9</accession>